<dbReference type="GO" id="GO:0005886">
    <property type="term" value="C:plasma membrane"/>
    <property type="evidence" value="ECO:0007669"/>
    <property type="project" value="UniProtKB-SubCell"/>
</dbReference>
<sequence>MFDIFIKRPVLATVISLLILLLGLQSIFSLQIRQYPELFNTTVTVTTTFPGADADLMQGFITDPIQKAVATADGIDYLTSKSYAGTSVVTVNVRLNEDPDAAMTAVTAKVNQTRSLLPRGINDPVIVKSTGDQFASMYLAFSSSAMNPGQITDYVARVIQPKLSTVPGVADPELFGGQKFAMRIWLDPERMAQYNISAGEVQAAIEANNYLAAAGSAKGYFDVVGTTARTDLRSEQEFRDLVIRNEGAQLVRMSDIANVELGPESSDSSVYVNGEKAVFIGIKTAPDANPLTVIDDVYKVLPSIEANLPASMKMQVAYDATIFIRASIKEVLKTIGEAALIVMVVIFLFMGSLRSVLIPLVTIPLSLIGVCLALLILGFSINLLTLLAMVLAIGLVVDDAIVVVENVHRHIEEGLSPFQAALVGTREIAGPVISMTITLAAVYAPIAFMTGLTGALFKEFALTLAGAVIVSGIVALTLSPMMCSKLLKHDPDKRGLAHRIDVTFDAIRRVYLRMLGASLRDRAATVVFGFIVLVALVGLGFVALMFKELAPVEDQGAGFMAYQGPTDANLDYMDRYGDAMKNSVAQIPEINGFFTINGIDGTNSGFGVAVLKTWDERTRDQGPVLNDLTGLLGGISGINAAVFPVPSLPGADGIPIQFVISTIADYVTLNDVVERFKERLYQAGFQIFYFDSDLKFQKPQTIVEVDRDKAAAYGVTMQEIAQTLATMTGGNYVNLMNLYNKSYQVIPQVPRIDRLDPQKLGDYYVRTASGKAIPLGSLVTLRKEVQPIALNQFNQQNAVIISAVMAAPLGTALEKMAEIAEEVLPEGFTIDYAGQSRQYIQEGAAFWFTLAFAIAIIYLVLAAQFESLRDPLVIMISVPLSICGAMIPLALGYSTLNIYSQVGLVTLVGLITKHGILICEVAKEQQEKHGLSKLEAVEIAAGLRLRPVLMTTAAMVAGLIPLMFASGAGAASRLSISVVIVAGLSIGTLFTLFVLPVFYTFIASNHAKAKPGDLAPHAAPQHPAVIEG</sequence>
<dbReference type="GO" id="GO:0042910">
    <property type="term" value="F:xenobiotic transmembrane transporter activity"/>
    <property type="evidence" value="ECO:0007669"/>
    <property type="project" value="TreeGrafter"/>
</dbReference>
<gene>
    <name evidence="9" type="ORF">A8950_3274</name>
</gene>
<feature type="transmembrane region" description="Helical" evidence="8">
    <location>
        <begin position="844"/>
        <end position="865"/>
    </location>
</feature>
<reference evidence="9 10" key="1">
    <citation type="submission" date="2019-03" db="EMBL/GenBank/DDBJ databases">
        <title>Genomic Encyclopedia of Type Strains, Phase III (KMG-III): the genomes of soil and plant-associated and newly described type strains.</title>
        <authorList>
            <person name="Whitman W."/>
        </authorList>
    </citation>
    <scope>NUCLEOTIDE SEQUENCE [LARGE SCALE GENOMIC DNA]</scope>
    <source>
        <strain evidence="9 10">CGMCC 1.7660</strain>
    </source>
</reference>
<dbReference type="Gene3D" id="3.30.70.1430">
    <property type="entry name" value="Multidrug efflux transporter AcrB pore domain"/>
    <property type="match status" value="2"/>
</dbReference>
<feature type="transmembrane region" description="Helical" evidence="8">
    <location>
        <begin position="356"/>
        <end position="377"/>
    </location>
</feature>
<dbReference type="Gene3D" id="3.30.2090.10">
    <property type="entry name" value="Multidrug efflux transporter AcrB TolC docking domain, DN and DC subdomains"/>
    <property type="match status" value="2"/>
</dbReference>
<evidence type="ECO:0000256" key="7">
    <source>
        <dbReference type="ARBA" id="ARBA00023136"/>
    </source>
</evidence>
<dbReference type="InterPro" id="IPR001036">
    <property type="entry name" value="Acrflvin-R"/>
</dbReference>
<dbReference type="InterPro" id="IPR027463">
    <property type="entry name" value="AcrB_DN_DC_subdom"/>
</dbReference>
<dbReference type="Gene3D" id="3.30.70.1320">
    <property type="entry name" value="Multidrug efflux transporter AcrB pore domain like"/>
    <property type="match status" value="1"/>
</dbReference>
<feature type="transmembrane region" description="Helical" evidence="8">
    <location>
        <begin position="331"/>
        <end position="349"/>
    </location>
</feature>
<evidence type="ECO:0000256" key="1">
    <source>
        <dbReference type="ARBA" id="ARBA00004429"/>
    </source>
</evidence>
<dbReference type="SUPFAM" id="SSF82866">
    <property type="entry name" value="Multidrug efflux transporter AcrB transmembrane domain"/>
    <property type="match status" value="2"/>
</dbReference>
<dbReference type="PRINTS" id="PR00702">
    <property type="entry name" value="ACRIFLAVINRP"/>
</dbReference>
<name>A0A4R6WJ27_9PROT</name>
<keyword evidence="10" id="KW-1185">Reference proteome</keyword>
<dbReference type="OrthoDB" id="9806532at2"/>
<feature type="transmembrane region" description="Helical" evidence="8">
    <location>
        <begin position="428"/>
        <end position="448"/>
    </location>
</feature>
<evidence type="ECO:0000313" key="10">
    <source>
        <dbReference type="Proteomes" id="UP000295783"/>
    </source>
</evidence>
<keyword evidence="6 8" id="KW-1133">Transmembrane helix</keyword>
<dbReference type="PANTHER" id="PTHR32063:SF28">
    <property type="entry name" value="BLR2861 PROTEIN"/>
    <property type="match status" value="1"/>
</dbReference>
<dbReference type="PANTHER" id="PTHR32063">
    <property type="match status" value="1"/>
</dbReference>
<keyword evidence="3" id="KW-1003">Cell membrane</keyword>
<keyword evidence="4" id="KW-0997">Cell inner membrane</keyword>
<keyword evidence="7 8" id="KW-0472">Membrane</keyword>
<dbReference type="Gene3D" id="1.20.1640.10">
    <property type="entry name" value="Multidrug efflux transporter AcrB transmembrane domain"/>
    <property type="match status" value="2"/>
</dbReference>
<dbReference type="RefSeq" id="WP_133614728.1">
    <property type="nucleotide sequence ID" value="NZ_SNYW01000012.1"/>
</dbReference>
<dbReference type="SUPFAM" id="SSF82714">
    <property type="entry name" value="Multidrug efflux transporter AcrB TolC docking domain, DN and DC subdomains"/>
    <property type="match status" value="2"/>
</dbReference>
<evidence type="ECO:0000256" key="5">
    <source>
        <dbReference type="ARBA" id="ARBA00022692"/>
    </source>
</evidence>
<feature type="transmembrane region" description="Helical" evidence="8">
    <location>
        <begin position="976"/>
        <end position="1002"/>
    </location>
</feature>
<evidence type="ECO:0000256" key="2">
    <source>
        <dbReference type="ARBA" id="ARBA00022448"/>
    </source>
</evidence>
<dbReference type="SUPFAM" id="SSF82693">
    <property type="entry name" value="Multidrug efflux transporter AcrB pore domain, PN1, PN2, PC1 and PC2 subdomains"/>
    <property type="match status" value="4"/>
</dbReference>
<dbReference type="Gene3D" id="3.30.70.1440">
    <property type="entry name" value="Multidrug efflux transporter AcrB pore domain"/>
    <property type="match status" value="1"/>
</dbReference>
<comment type="subcellular location">
    <subcellularLocation>
        <location evidence="1">Cell inner membrane</location>
        <topology evidence="1">Multi-pass membrane protein</topology>
    </subcellularLocation>
</comment>
<keyword evidence="5 8" id="KW-0812">Transmembrane</keyword>
<feature type="transmembrane region" description="Helical" evidence="8">
    <location>
        <begin position="872"/>
        <end position="892"/>
    </location>
</feature>
<dbReference type="FunFam" id="1.20.1640.10:FF:000001">
    <property type="entry name" value="Efflux pump membrane transporter"/>
    <property type="match status" value="1"/>
</dbReference>
<evidence type="ECO:0000256" key="3">
    <source>
        <dbReference type="ARBA" id="ARBA00022475"/>
    </source>
</evidence>
<accession>A0A4R6WJ27</accession>
<dbReference type="Proteomes" id="UP000295783">
    <property type="component" value="Unassembled WGS sequence"/>
</dbReference>
<evidence type="ECO:0000256" key="6">
    <source>
        <dbReference type="ARBA" id="ARBA00022989"/>
    </source>
</evidence>
<dbReference type="EMBL" id="SNYW01000012">
    <property type="protein sequence ID" value="TDQ78813.1"/>
    <property type="molecule type" value="Genomic_DNA"/>
</dbReference>
<comment type="caution">
    <text evidence="9">The sequence shown here is derived from an EMBL/GenBank/DDBJ whole genome shotgun (WGS) entry which is preliminary data.</text>
</comment>
<dbReference type="AlphaFoldDB" id="A0A4R6WJ27"/>
<evidence type="ECO:0000256" key="8">
    <source>
        <dbReference type="SAM" id="Phobius"/>
    </source>
</evidence>
<dbReference type="Pfam" id="PF00873">
    <property type="entry name" value="ACR_tran"/>
    <property type="match status" value="1"/>
</dbReference>
<proteinExistence type="predicted"/>
<feature type="transmembrane region" description="Helical" evidence="8">
    <location>
        <begin position="383"/>
        <end position="407"/>
    </location>
</feature>
<feature type="transmembrane region" description="Helical" evidence="8">
    <location>
        <begin position="523"/>
        <end position="546"/>
    </location>
</feature>
<organism evidence="9 10">
    <name type="scientific">Dongia mobilis</name>
    <dbReference type="NCBI Taxonomy" id="578943"/>
    <lineage>
        <taxon>Bacteria</taxon>
        <taxon>Pseudomonadati</taxon>
        <taxon>Pseudomonadota</taxon>
        <taxon>Alphaproteobacteria</taxon>
        <taxon>Rhodospirillales</taxon>
        <taxon>Dongiaceae</taxon>
        <taxon>Dongia</taxon>
    </lineage>
</organism>
<keyword evidence="2" id="KW-0813">Transport</keyword>
<evidence type="ECO:0000256" key="4">
    <source>
        <dbReference type="ARBA" id="ARBA00022519"/>
    </source>
</evidence>
<feature type="transmembrane region" description="Helical" evidence="8">
    <location>
        <begin position="460"/>
        <end position="478"/>
    </location>
</feature>
<feature type="transmembrane region" description="Helical" evidence="8">
    <location>
        <begin position="943"/>
        <end position="964"/>
    </location>
</feature>
<protein>
    <submittedName>
        <fullName evidence="9">Multidrug efflux pump</fullName>
    </submittedName>
</protein>
<evidence type="ECO:0000313" key="9">
    <source>
        <dbReference type="EMBL" id="TDQ78813.1"/>
    </source>
</evidence>